<dbReference type="PANTHER" id="PTHR30177:SF4">
    <property type="entry name" value="OSMOPROTECTANT IMPORT PERMEASE PROTEIN OSMW"/>
    <property type="match status" value="1"/>
</dbReference>
<evidence type="ECO:0000256" key="1">
    <source>
        <dbReference type="ARBA" id="ARBA00004651"/>
    </source>
</evidence>
<evidence type="ECO:0000256" key="6">
    <source>
        <dbReference type="RuleBase" id="RU363032"/>
    </source>
</evidence>
<organism evidence="8 9">
    <name type="scientific">Methylobacterium gossipiicola</name>
    <dbReference type="NCBI Taxonomy" id="582675"/>
    <lineage>
        <taxon>Bacteria</taxon>
        <taxon>Pseudomonadati</taxon>
        <taxon>Pseudomonadota</taxon>
        <taxon>Alphaproteobacteria</taxon>
        <taxon>Hyphomicrobiales</taxon>
        <taxon>Methylobacteriaceae</taxon>
        <taxon>Methylobacterium</taxon>
    </lineage>
</organism>
<protein>
    <submittedName>
        <fullName evidence="8">Osmoprotectant transport system permease protein</fullName>
    </submittedName>
</protein>
<evidence type="ECO:0000259" key="7">
    <source>
        <dbReference type="PROSITE" id="PS50928"/>
    </source>
</evidence>
<evidence type="ECO:0000256" key="2">
    <source>
        <dbReference type="ARBA" id="ARBA00022448"/>
    </source>
</evidence>
<accession>A0A1I2U4Z3</accession>
<dbReference type="Pfam" id="PF00528">
    <property type="entry name" value="BPD_transp_1"/>
    <property type="match status" value="1"/>
</dbReference>
<feature type="transmembrane region" description="Helical" evidence="6">
    <location>
        <begin position="56"/>
        <end position="79"/>
    </location>
</feature>
<dbReference type="GO" id="GO:0031460">
    <property type="term" value="P:glycine betaine transport"/>
    <property type="evidence" value="ECO:0007669"/>
    <property type="project" value="TreeGrafter"/>
</dbReference>
<feature type="transmembrane region" description="Helical" evidence="6">
    <location>
        <begin position="126"/>
        <end position="143"/>
    </location>
</feature>
<dbReference type="SUPFAM" id="SSF161098">
    <property type="entry name" value="MetI-like"/>
    <property type="match status" value="1"/>
</dbReference>
<evidence type="ECO:0000313" key="9">
    <source>
        <dbReference type="Proteomes" id="UP000199229"/>
    </source>
</evidence>
<feature type="transmembrane region" description="Helical" evidence="6">
    <location>
        <begin position="155"/>
        <end position="175"/>
    </location>
</feature>
<comment type="subcellular location">
    <subcellularLocation>
        <location evidence="1 6">Cell membrane</location>
        <topology evidence="1 6">Multi-pass membrane protein</topology>
    </subcellularLocation>
</comment>
<dbReference type="GO" id="GO:0055085">
    <property type="term" value="P:transmembrane transport"/>
    <property type="evidence" value="ECO:0007669"/>
    <property type="project" value="InterPro"/>
</dbReference>
<keyword evidence="3 6" id="KW-0812">Transmembrane</keyword>
<feature type="transmembrane region" description="Helical" evidence="6">
    <location>
        <begin position="195"/>
        <end position="215"/>
    </location>
</feature>
<dbReference type="Gene3D" id="1.10.3720.10">
    <property type="entry name" value="MetI-like"/>
    <property type="match status" value="1"/>
</dbReference>
<keyword evidence="5 6" id="KW-0472">Membrane</keyword>
<dbReference type="Proteomes" id="UP000199229">
    <property type="component" value="Unassembled WGS sequence"/>
</dbReference>
<reference evidence="9" key="1">
    <citation type="submission" date="2016-10" db="EMBL/GenBank/DDBJ databases">
        <authorList>
            <person name="Varghese N."/>
            <person name="Submissions S."/>
        </authorList>
    </citation>
    <scope>NUCLEOTIDE SEQUENCE [LARGE SCALE GENOMIC DNA]</scope>
    <source>
        <strain evidence="9">Gh-105</strain>
    </source>
</reference>
<evidence type="ECO:0000256" key="3">
    <source>
        <dbReference type="ARBA" id="ARBA00022692"/>
    </source>
</evidence>
<keyword evidence="4 6" id="KW-1133">Transmembrane helix</keyword>
<gene>
    <name evidence="8" type="ORF">SAMN05192565_108184</name>
</gene>
<feature type="transmembrane region" description="Helical" evidence="6">
    <location>
        <begin position="364"/>
        <end position="383"/>
    </location>
</feature>
<evidence type="ECO:0000313" key="8">
    <source>
        <dbReference type="EMBL" id="SFG70747.1"/>
    </source>
</evidence>
<dbReference type="InterPro" id="IPR035906">
    <property type="entry name" value="MetI-like_sf"/>
</dbReference>
<dbReference type="OrthoDB" id="9801163at2"/>
<evidence type="ECO:0000256" key="5">
    <source>
        <dbReference type="ARBA" id="ARBA00023136"/>
    </source>
</evidence>
<dbReference type="PROSITE" id="PS50928">
    <property type="entry name" value="ABC_TM1"/>
    <property type="match status" value="1"/>
</dbReference>
<proteinExistence type="inferred from homology"/>
<dbReference type="GO" id="GO:0005886">
    <property type="term" value="C:plasma membrane"/>
    <property type="evidence" value="ECO:0007669"/>
    <property type="project" value="UniProtKB-SubCell"/>
</dbReference>
<feature type="transmembrane region" description="Helical" evidence="6">
    <location>
        <begin position="19"/>
        <end position="36"/>
    </location>
</feature>
<evidence type="ECO:0000256" key="4">
    <source>
        <dbReference type="ARBA" id="ARBA00022989"/>
    </source>
</evidence>
<feature type="transmembrane region" description="Helical" evidence="6">
    <location>
        <begin position="323"/>
        <end position="344"/>
    </location>
</feature>
<feature type="transmembrane region" description="Helical" evidence="6">
    <location>
        <begin position="222"/>
        <end position="247"/>
    </location>
</feature>
<dbReference type="InterPro" id="IPR000515">
    <property type="entry name" value="MetI-like"/>
</dbReference>
<keyword evidence="2 6" id="KW-0813">Transport</keyword>
<sequence>MTRPPSPVARGRAAPSRRLSVVAALIAVAGLAWVLLREPLLVVAANRLVPGVPVTGAAVLGPALPAIFGGGAVAAGLLAASSGRRAGGVALALILAAGGLLAWGLGHGAALRMADQPPAARAGLGAGAWLAALWFATAFGLATRRVRRPGLGPGVACGLLVTLVLAGRAGAFDALSLAIEYAARRETVHAALWEHLALAGGGLGLAIPAAVALTAWRRGQDLVAIVLGGVQVIPAVALLGALVALTGGLLRLAPALRELGLSALGPAPAMVGIAAYLLLPFWRGLTAALRAPDRDSLDAARGLGLTETQILLRLRLPLGAPQLVGALRVAAVQALGLATLGALVGAGGLGRIVLDGMAQFAPDLILLGAIPIVALSLTVEGALSTLEDRMRARDPA</sequence>
<feature type="transmembrane region" description="Helical" evidence="6">
    <location>
        <begin position="259"/>
        <end position="279"/>
    </location>
</feature>
<keyword evidence="9" id="KW-1185">Reference proteome</keyword>
<dbReference type="PANTHER" id="PTHR30177">
    <property type="entry name" value="GLYCINE BETAINE/L-PROLINE TRANSPORT SYSTEM PERMEASE PROTEIN PROW"/>
    <property type="match status" value="1"/>
</dbReference>
<feature type="domain" description="ABC transmembrane type-1" evidence="7">
    <location>
        <begin position="192"/>
        <end position="383"/>
    </location>
</feature>
<dbReference type="InterPro" id="IPR051204">
    <property type="entry name" value="ABC_transp_perm/SBD"/>
</dbReference>
<dbReference type="EMBL" id="FOPM01000008">
    <property type="protein sequence ID" value="SFG70747.1"/>
    <property type="molecule type" value="Genomic_DNA"/>
</dbReference>
<comment type="similarity">
    <text evidence="6">Belongs to the binding-protein-dependent transport system permease family.</text>
</comment>
<feature type="transmembrane region" description="Helical" evidence="6">
    <location>
        <begin position="86"/>
        <end position="106"/>
    </location>
</feature>
<name>A0A1I2U4Z3_9HYPH</name>
<dbReference type="STRING" id="582675.SAMN05192565_108184"/>
<dbReference type="AlphaFoldDB" id="A0A1I2U4Z3"/>